<organism evidence="1 2">
    <name type="scientific">Ruminococcus callidus ATCC 27760</name>
    <dbReference type="NCBI Taxonomy" id="411473"/>
    <lineage>
        <taxon>Bacteria</taxon>
        <taxon>Bacillati</taxon>
        <taxon>Bacillota</taxon>
        <taxon>Clostridia</taxon>
        <taxon>Eubacteriales</taxon>
        <taxon>Oscillospiraceae</taxon>
        <taxon>Ruminococcus</taxon>
    </lineage>
</organism>
<dbReference type="AlphaFoldDB" id="U2M358"/>
<comment type="caution">
    <text evidence="1">The sequence shown here is derived from an EMBL/GenBank/DDBJ whole genome shotgun (WGS) entry which is preliminary data.</text>
</comment>
<dbReference type="HOGENOM" id="CLU_3221619_0_0_9"/>
<dbReference type="Proteomes" id="UP000016662">
    <property type="component" value="Unassembled WGS sequence"/>
</dbReference>
<reference evidence="1 2" key="1">
    <citation type="submission" date="2013-07" db="EMBL/GenBank/DDBJ databases">
        <authorList>
            <person name="Weinstock G."/>
            <person name="Sodergren E."/>
            <person name="Wylie T."/>
            <person name="Fulton L."/>
            <person name="Fulton R."/>
            <person name="Fronick C."/>
            <person name="O'Laughlin M."/>
            <person name="Godfrey J."/>
            <person name="Miner T."/>
            <person name="Herter B."/>
            <person name="Appelbaum E."/>
            <person name="Cordes M."/>
            <person name="Lek S."/>
            <person name="Wollam A."/>
            <person name="Pepin K.H."/>
            <person name="Palsikar V.B."/>
            <person name="Mitreva M."/>
            <person name="Wilson R.K."/>
        </authorList>
    </citation>
    <scope>NUCLEOTIDE SEQUENCE [LARGE SCALE GENOMIC DNA]</scope>
    <source>
        <strain evidence="1 2">ATCC 27760</strain>
    </source>
</reference>
<keyword evidence="2" id="KW-1185">Reference proteome</keyword>
<proteinExistence type="predicted"/>
<dbReference type="STRING" id="411473.RUMCAL_02198"/>
<evidence type="ECO:0000313" key="1">
    <source>
        <dbReference type="EMBL" id="ERJ93773.1"/>
    </source>
</evidence>
<evidence type="ECO:0000313" key="2">
    <source>
        <dbReference type="Proteomes" id="UP000016662"/>
    </source>
</evidence>
<protein>
    <submittedName>
        <fullName evidence="1">Uncharacterized protein</fullName>
    </submittedName>
</protein>
<name>U2M358_9FIRM</name>
<accession>U2M358</accession>
<gene>
    <name evidence="1" type="ORF">RUMCAL_02198</name>
</gene>
<dbReference type="EMBL" id="AWVF01000274">
    <property type="protein sequence ID" value="ERJ93773.1"/>
    <property type="molecule type" value="Genomic_DNA"/>
</dbReference>
<sequence>MYKDVQNQRLRFVQKIVFPLSRLEKPLGNIANCVKIFYNRKCIL</sequence>